<dbReference type="AlphaFoldDB" id="Q225H3"/>
<dbReference type="Proteomes" id="UP000009168">
    <property type="component" value="Unassembled WGS sequence"/>
</dbReference>
<proteinExistence type="predicted"/>
<gene>
    <name evidence="2" type="ORF">TTHERM_02266850</name>
</gene>
<protein>
    <submittedName>
        <fullName evidence="2">Cation channel family protein</fullName>
    </submittedName>
</protein>
<dbReference type="RefSeq" id="XP_001028602.1">
    <property type="nucleotide sequence ID" value="XM_001028602.1"/>
</dbReference>
<dbReference type="EMBL" id="GG663352">
    <property type="protein sequence ID" value="EAR80939.1"/>
    <property type="molecule type" value="Genomic_DNA"/>
</dbReference>
<accession>Q225H3</accession>
<reference evidence="3" key="1">
    <citation type="journal article" date="2006" name="PLoS Biol.">
        <title>Macronuclear genome sequence of the ciliate Tetrahymena thermophila, a model eukaryote.</title>
        <authorList>
            <person name="Eisen J.A."/>
            <person name="Coyne R.S."/>
            <person name="Wu M."/>
            <person name="Wu D."/>
            <person name="Thiagarajan M."/>
            <person name="Wortman J.R."/>
            <person name="Badger J.H."/>
            <person name="Ren Q."/>
            <person name="Amedeo P."/>
            <person name="Jones K.M."/>
            <person name="Tallon L.J."/>
            <person name="Delcher A.L."/>
            <person name="Salzberg S.L."/>
            <person name="Silva J.C."/>
            <person name="Haas B.J."/>
            <person name="Majoros W.H."/>
            <person name="Farzad M."/>
            <person name="Carlton J.M."/>
            <person name="Smith R.K. Jr."/>
            <person name="Garg J."/>
            <person name="Pearlman R.E."/>
            <person name="Karrer K.M."/>
            <person name="Sun L."/>
            <person name="Manning G."/>
            <person name="Elde N.C."/>
            <person name="Turkewitz A.P."/>
            <person name="Asai D.J."/>
            <person name="Wilkes D.E."/>
            <person name="Wang Y."/>
            <person name="Cai H."/>
            <person name="Collins K."/>
            <person name="Stewart B.A."/>
            <person name="Lee S.R."/>
            <person name="Wilamowska K."/>
            <person name="Weinberg Z."/>
            <person name="Ruzzo W.L."/>
            <person name="Wloga D."/>
            <person name="Gaertig J."/>
            <person name="Frankel J."/>
            <person name="Tsao C.-C."/>
            <person name="Gorovsky M.A."/>
            <person name="Keeling P.J."/>
            <person name="Waller R.F."/>
            <person name="Patron N.J."/>
            <person name="Cherry J.M."/>
            <person name="Stover N.A."/>
            <person name="Krieger C.J."/>
            <person name="del Toro C."/>
            <person name="Ryder H.F."/>
            <person name="Williamson S.C."/>
            <person name="Barbeau R.A."/>
            <person name="Hamilton E.P."/>
            <person name="Orias E."/>
        </authorList>
    </citation>
    <scope>NUCLEOTIDE SEQUENCE [LARGE SCALE GENOMIC DNA]</scope>
    <source>
        <strain evidence="3">SB210</strain>
    </source>
</reference>
<dbReference type="OrthoDB" id="426737at2759"/>
<keyword evidence="3" id="KW-1185">Reference proteome</keyword>
<dbReference type="HOGENOM" id="CLU_1063487_0_0_1"/>
<dbReference type="KEGG" id="tet:TTHERM_02266850"/>
<dbReference type="GeneID" id="7901760"/>
<sequence length="262" mass="30164">MRDSFVFDNKLKIIDQRCCVCGREDHLQNRCNLVHYVPDQERVILKENFSTKQLRVAKVRQKDEKFNSLKNINLVIEQQDAYFSSEQNQQFVQINYQFLFDEPSLTEENVNMSLTQNTSNLGGQNQINQNTNGYNNNYNNNYMYSVREKQATILPNIQKHVSNIYTSGGSALGDYNHRNDISRNDASDVESPRSNDKGQFTYIQQQTPNIFSTQNTNSNLYNNLQNTKIPQNRFGQASGYQPNNNLLSVNAQGLQGLKKKPA</sequence>
<name>Q225H3_TETTS</name>
<evidence type="ECO:0000256" key="1">
    <source>
        <dbReference type="SAM" id="MobiDB-lite"/>
    </source>
</evidence>
<organism evidence="2 3">
    <name type="scientific">Tetrahymena thermophila (strain SB210)</name>
    <dbReference type="NCBI Taxonomy" id="312017"/>
    <lineage>
        <taxon>Eukaryota</taxon>
        <taxon>Sar</taxon>
        <taxon>Alveolata</taxon>
        <taxon>Ciliophora</taxon>
        <taxon>Intramacronucleata</taxon>
        <taxon>Oligohymenophorea</taxon>
        <taxon>Hymenostomatida</taxon>
        <taxon>Tetrahymenina</taxon>
        <taxon>Tetrahymenidae</taxon>
        <taxon>Tetrahymena</taxon>
    </lineage>
</organism>
<evidence type="ECO:0000313" key="2">
    <source>
        <dbReference type="EMBL" id="EAR80939.1"/>
    </source>
</evidence>
<evidence type="ECO:0000313" key="3">
    <source>
        <dbReference type="Proteomes" id="UP000009168"/>
    </source>
</evidence>
<dbReference type="InParanoid" id="Q225H3"/>
<feature type="region of interest" description="Disordered" evidence="1">
    <location>
        <begin position="176"/>
        <end position="196"/>
    </location>
</feature>